<dbReference type="GO" id="GO:0031080">
    <property type="term" value="C:nuclear pore outer ring"/>
    <property type="evidence" value="ECO:0007669"/>
    <property type="project" value="TreeGrafter"/>
</dbReference>
<feature type="compositionally biased region" description="Basic residues" evidence="10">
    <location>
        <begin position="658"/>
        <end position="671"/>
    </location>
</feature>
<comment type="similarity">
    <text evidence="2 9">Belongs to the nucleoporin Nup85 family.</text>
</comment>
<keyword evidence="4 9" id="KW-0509">mRNA transport</keyword>
<proteinExistence type="inferred from homology"/>
<dbReference type="Proteomes" id="UP000604046">
    <property type="component" value="Unassembled WGS sequence"/>
</dbReference>
<evidence type="ECO:0000256" key="10">
    <source>
        <dbReference type="SAM" id="MobiDB-lite"/>
    </source>
</evidence>
<dbReference type="GO" id="GO:0017056">
    <property type="term" value="F:structural constituent of nuclear pore"/>
    <property type="evidence" value="ECO:0007669"/>
    <property type="project" value="TreeGrafter"/>
</dbReference>
<dbReference type="OrthoDB" id="442863at2759"/>
<keyword evidence="8 9" id="KW-0539">Nucleus</keyword>
<comment type="subunit">
    <text evidence="9">Component of the nuclear pore complex (NPC).</text>
</comment>
<comment type="subcellular location">
    <subcellularLocation>
        <location evidence="1 9">Nucleus</location>
        <location evidence="1 9">Nuclear pore complex</location>
    </subcellularLocation>
</comment>
<dbReference type="Pfam" id="PF22770">
    <property type="entry name" value="POP1_C"/>
    <property type="match status" value="1"/>
</dbReference>
<dbReference type="AlphaFoldDB" id="A0A812TQM6"/>
<comment type="caution">
    <text evidence="12">The sequence shown here is derived from an EMBL/GenBank/DDBJ whole genome shotgun (WGS) entry which is preliminary data.</text>
</comment>
<feature type="domain" description="POP1 C-terminal" evidence="11">
    <location>
        <begin position="647"/>
        <end position="755"/>
    </location>
</feature>
<name>A0A812TQM6_9DINO</name>
<keyword evidence="7 9" id="KW-0906">Nuclear pore complex</keyword>
<keyword evidence="6 9" id="KW-0811">Translocation</keyword>
<evidence type="ECO:0000259" key="11">
    <source>
        <dbReference type="Pfam" id="PF22770"/>
    </source>
</evidence>
<keyword evidence="3 9" id="KW-0813">Transport</keyword>
<dbReference type="PANTHER" id="PTHR13373:SF21">
    <property type="entry name" value="NUCLEAR PORE COMPLEX PROTEIN NUP85"/>
    <property type="match status" value="1"/>
</dbReference>
<dbReference type="GO" id="GO:0031965">
    <property type="term" value="C:nuclear membrane"/>
    <property type="evidence" value="ECO:0007669"/>
    <property type="project" value="UniProtKB-UniRule"/>
</dbReference>
<evidence type="ECO:0000256" key="8">
    <source>
        <dbReference type="ARBA" id="ARBA00023242"/>
    </source>
</evidence>
<gene>
    <name evidence="12" type="primary">pop1</name>
    <name evidence="12" type="ORF">SNAT2548_LOCUS29813</name>
</gene>
<organism evidence="12 13">
    <name type="scientific">Symbiodinium natans</name>
    <dbReference type="NCBI Taxonomy" id="878477"/>
    <lineage>
        <taxon>Eukaryota</taxon>
        <taxon>Sar</taxon>
        <taxon>Alveolata</taxon>
        <taxon>Dinophyceae</taxon>
        <taxon>Suessiales</taxon>
        <taxon>Symbiodiniaceae</taxon>
        <taxon>Symbiodinium</taxon>
    </lineage>
</organism>
<reference evidence="12" key="1">
    <citation type="submission" date="2021-02" db="EMBL/GenBank/DDBJ databases">
        <authorList>
            <person name="Dougan E. K."/>
            <person name="Rhodes N."/>
            <person name="Thang M."/>
            <person name="Chan C."/>
        </authorList>
    </citation>
    <scope>NUCLEOTIDE SEQUENCE</scope>
</reference>
<dbReference type="PANTHER" id="PTHR13373">
    <property type="entry name" value="FROUNT PROTEIN-RELATED"/>
    <property type="match status" value="1"/>
</dbReference>
<evidence type="ECO:0000256" key="2">
    <source>
        <dbReference type="ARBA" id="ARBA00005573"/>
    </source>
</evidence>
<feature type="compositionally biased region" description="Basic and acidic residues" evidence="10">
    <location>
        <begin position="644"/>
        <end position="657"/>
    </location>
</feature>
<evidence type="ECO:0000313" key="12">
    <source>
        <dbReference type="EMBL" id="CAE7532049.1"/>
    </source>
</evidence>
<feature type="region of interest" description="Disordered" evidence="10">
    <location>
        <begin position="644"/>
        <end position="688"/>
    </location>
</feature>
<dbReference type="EMBL" id="CAJNDS010002577">
    <property type="protein sequence ID" value="CAE7532049.1"/>
    <property type="molecule type" value="Genomic_DNA"/>
</dbReference>
<dbReference type="InterPro" id="IPR011502">
    <property type="entry name" value="Nucleoporin_Nup85"/>
</dbReference>
<comment type="function">
    <text evidence="9">Functions as a component of the nuclear pore complex (NPC).</text>
</comment>
<evidence type="ECO:0000256" key="5">
    <source>
        <dbReference type="ARBA" id="ARBA00022927"/>
    </source>
</evidence>
<sequence>MEDPASESDDFASRHASVKVGDFAKVLGTRYRETRALRTSHPGELCERLLKHFTTFQLKAKSIHEHVEATRAPMDVLTAEQMLLDYAESLAREFAAGRDELRRSGRCQMNAELNAQHDTLCFCLAVLELVIETALRRFAPAAPGLLRWYCRHYLEGEEDVSDWYQAAESASADDILEEGSEFWEPMCRLALADRKSEVAQLLKGAARKDSHILLFCDFLSKFPSMREMELAGATTVEFGQAIVEMQDAAQSIACQLPEKHPLQQLLEVYMRSSQVDFEANKDTSWKFSRTWIEDFVFTHAWVFPDLRRAELGDLLQAVARRRPDESIDDVDRAFVAAVKCDVPALLEVLSSMPDKFPQYFVVHLVDLLYYAGHLSLSAEPDCHLAPRDWHLMAYAADLCQPPQQLRCALNYLRAGGAPEVARCLQFLADKYCSNAVGDNKSMWEALSLLDDLELGELGRQHCWQRARLLRSSGDLLGALSWACWAVVGIQSSEQDVEICVDKLDKGAAEVSDFCDEIVENGMLDLLEALAPANLEESFDDCPSSALLAAMAPPGAPAPLPTLPASARLYFFIQYARCHALHAAGRPTASWAPVLVKLLSHGFASSAVQLQVLQEELSGVLEEDPSPFETEEVLALMRIANLAAAEEHKGTSEKEPRHTQHRLRRQRDKKMKSAQSAEGKPEQPETQVPTVRQLVGFVTSGSFSYRHGCGAGVGAVVAGVLGDLAQHAGATGDVPRWIWLWARNTTSLVYFPVWVSRAKASSTQVFRGCRSPCGHVPRQCLPDDQGFG</sequence>
<evidence type="ECO:0000256" key="3">
    <source>
        <dbReference type="ARBA" id="ARBA00022448"/>
    </source>
</evidence>
<evidence type="ECO:0000256" key="4">
    <source>
        <dbReference type="ARBA" id="ARBA00022816"/>
    </source>
</evidence>
<dbReference type="GO" id="GO:0045893">
    <property type="term" value="P:positive regulation of DNA-templated transcription"/>
    <property type="evidence" value="ECO:0007669"/>
    <property type="project" value="TreeGrafter"/>
</dbReference>
<dbReference type="InterPro" id="IPR055079">
    <property type="entry name" value="POP1_C"/>
</dbReference>
<dbReference type="GO" id="GO:0006606">
    <property type="term" value="P:protein import into nucleus"/>
    <property type="evidence" value="ECO:0007669"/>
    <property type="project" value="TreeGrafter"/>
</dbReference>
<evidence type="ECO:0000256" key="7">
    <source>
        <dbReference type="ARBA" id="ARBA00023132"/>
    </source>
</evidence>
<evidence type="ECO:0000256" key="9">
    <source>
        <dbReference type="RuleBase" id="RU365073"/>
    </source>
</evidence>
<keyword evidence="9" id="KW-0472">Membrane</keyword>
<evidence type="ECO:0000256" key="1">
    <source>
        <dbReference type="ARBA" id="ARBA00004567"/>
    </source>
</evidence>
<dbReference type="Pfam" id="PF07575">
    <property type="entry name" value="Nucleopor_Nup85"/>
    <property type="match status" value="1"/>
</dbReference>
<accession>A0A812TQM6</accession>
<evidence type="ECO:0000256" key="6">
    <source>
        <dbReference type="ARBA" id="ARBA00023010"/>
    </source>
</evidence>
<keyword evidence="13" id="KW-1185">Reference proteome</keyword>
<dbReference type="GO" id="GO:0006406">
    <property type="term" value="P:mRNA export from nucleus"/>
    <property type="evidence" value="ECO:0007669"/>
    <property type="project" value="TreeGrafter"/>
</dbReference>
<protein>
    <recommendedName>
        <fullName evidence="9">Nuclear pore complex protein Nup85</fullName>
    </recommendedName>
</protein>
<evidence type="ECO:0000313" key="13">
    <source>
        <dbReference type="Proteomes" id="UP000604046"/>
    </source>
</evidence>
<keyword evidence="5 9" id="KW-0653">Protein transport</keyword>